<dbReference type="GO" id="GO:0016853">
    <property type="term" value="F:isomerase activity"/>
    <property type="evidence" value="ECO:0007669"/>
    <property type="project" value="UniProtKB-KW"/>
</dbReference>
<organism evidence="4 5">
    <name type="scientific">Pseudomonas putida</name>
    <name type="common">Arthrobacter siderocapsulatus</name>
    <dbReference type="NCBI Taxonomy" id="303"/>
    <lineage>
        <taxon>Bacteria</taxon>
        <taxon>Pseudomonadati</taxon>
        <taxon>Pseudomonadota</taxon>
        <taxon>Gammaproteobacteria</taxon>
        <taxon>Pseudomonadales</taxon>
        <taxon>Pseudomonadaceae</taxon>
        <taxon>Pseudomonas</taxon>
    </lineage>
</organism>
<evidence type="ECO:0000313" key="4">
    <source>
        <dbReference type="EMBL" id="MBI6885018.1"/>
    </source>
</evidence>
<name>A0A8I1EGY1_PSEPU</name>
<proteinExistence type="inferred from homology"/>
<dbReference type="Pfam" id="PF00378">
    <property type="entry name" value="ECH_1"/>
    <property type="match status" value="1"/>
</dbReference>
<dbReference type="PANTHER" id="PTHR11941:SF54">
    <property type="entry name" value="ENOYL-COA HYDRATASE, MITOCHONDRIAL"/>
    <property type="match status" value="1"/>
</dbReference>
<comment type="similarity">
    <text evidence="1 3">Belongs to the enoyl-CoA hydratase/isomerase family.</text>
</comment>
<dbReference type="Gene3D" id="1.10.12.10">
    <property type="entry name" value="Lyase 2-enoyl-coa Hydratase, Chain A, domain 2"/>
    <property type="match status" value="1"/>
</dbReference>
<evidence type="ECO:0000313" key="5">
    <source>
        <dbReference type="Proteomes" id="UP000637061"/>
    </source>
</evidence>
<keyword evidence="2" id="KW-0456">Lyase</keyword>
<dbReference type="GO" id="GO:0016829">
    <property type="term" value="F:lyase activity"/>
    <property type="evidence" value="ECO:0007669"/>
    <property type="project" value="UniProtKB-KW"/>
</dbReference>
<dbReference type="GO" id="GO:0006635">
    <property type="term" value="P:fatty acid beta-oxidation"/>
    <property type="evidence" value="ECO:0007669"/>
    <property type="project" value="TreeGrafter"/>
</dbReference>
<evidence type="ECO:0000256" key="3">
    <source>
        <dbReference type="RuleBase" id="RU003707"/>
    </source>
</evidence>
<dbReference type="PROSITE" id="PS00166">
    <property type="entry name" value="ENOYL_COA_HYDRATASE"/>
    <property type="match status" value="1"/>
</dbReference>
<gene>
    <name evidence="4" type="ORF">JEU22_13975</name>
</gene>
<dbReference type="Proteomes" id="UP000637061">
    <property type="component" value="Unassembled WGS sequence"/>
</dbReference>
<dbReference type="AlphaFoldDB" id="A0A8I1EGY1"/>
<dbReference type="SUPFAM" id="SSF52096">
    <property type="entry name" value="ClpP/crotonase"/>
    <property type="match status" value="1"/>
</dbReference>
<dbReference type="EMBL" id="JAEHTE010000014">
    <property type="protein sequence ID" value="MBI6885018.1"/>
    <property type="molecule type" value="Genomic_DNA"/>
</dbReference>
<dbReference type="CDD" id="cd06558">
    <property type="entry name" value="crotonase-like"/>
    <property type="match status" value="1"/>
</dbReference>
<dbReference type="InterPro" id="IPR029045">
    <property type="entry name" value="ClpP/crotonase-like_dom_sf"/>
</dbReference>
<sequence length="272" mass="28654">MLQMQRSEVIMSGASSQSLTLEIQGQIAVVTINRPEKRNALTLALWRELGALFCEIGERDDVLVVVLTGAGNSFCAGADISEFSQVRSNPEQVTEYELAVDGCCDAIEACPKPTIAALNGFCIGGGVNVAMACDFRFASAEATVGIPAAKLSILYGIKGTRRLYELVGLTNAKKILFDGKILSAQQALGINLIDELASNALDAALQYADTLEPNAPLSIAGAKAMLNGLAAGGVPLNDEQITALIDEAAASADYAEGRRAFVEKRKPRFIGA</sequence>
<dbReference type="InterPro" id="IPR014748">
    <property type="entry name" value="Enoyl-CoA_hydra_C"/>
</dbReference>
<dbReference type="InterPro" id="IPR018376">
    <property type="entry name" value="Enoyl-CoA_hyd/isom_CS"/>
</dbReference>
<comment type="caution">
    <text evidence="4">The sequence shown here is derived from an EMBL/GenBank/DDBJ whole genome shotgun (WGS) entry which is preliminary data.</text>
</comment>
<reference evidence="4" key="1">
    <citation type="submission" date="2020-12" db="EMBL/GenBank/DDBJ databases">
        <title>Enhanced detection system for hospital associated transmission using whole genome sequencing surveillance.</title>
        <authorList>
            <person name="Harrison L.H."/>
            <person name="Van Tyne D."/>
            <person name="Marsh J.W."/>
            <person name="Griffith M.P."/>
            <person name="Snyder D.J."/>
            <person name="Cooper V.S."/>
            <person name="Mustapha M."/>
        </authorList>
    </citation>
    <scope>NUCLEOTIDE SEQUENCE</scope>
    <source>
        <strain evidence="4">PSB00042</strain>
    </source>
</reference>
<evidence type="ECO:0000256" key="1">
    <source>
        <dbReference type="ARBA" id="ARBA00005254"/>
    </source>
</evidence>
<dbReference type="PANTHER" id="PTHR11941">
    <property type="entry name" value="ENOYL-COA HYDRATASE-RELATED"/>
    <property type="match status" value="1"/>
</dbReference>
<accession>A0A8I1EGY1</accession>
<dbReference type="InterPro" id="IPR001753">
    <property type="entry name" value="Enoyl-CoA_hydra/iso"/>
</dbReference>
<keyword evidence="4" id="KW-0413">Isomerase</keyword>
<dbReference type="Gene3D" id="3.90.226.10">
    <property type="entry name" value="2-enoyl-CoA Hydratase, Chain A, domain 1"/>
    <property type="match status" value="1"/>
</dbReference>
<evidence type="ECO:0000256" key="2">
    <source>
        <dbReference type="ARBA" id="ARBA00023239"/>
    </source>
</evidence>
<dbReference type="RefSeq" id="WP_198747417.1">
    <property type="nucleotide sequence ID" value="NZ_JAEHTE010000014.1"/>
</dbReference>
<protein>
    <submittedName>
        <fullName evidence="4">Enoyl-CoA hydratase/isomerase family protein</fullName>
    </submittedName>
</protein>